<keyword evidence="5" id="KW-1185">Reference proteome</keyword>
<dbReference type="PANTHER" id="PTHR33375:SF1">
    <property type="entry name" value="CHROMOSOME-PARTITIONING PROTEIN PARB-RELATED"/>
    <property type="match status" value="1"/>
</dbReference>
<dbReference type="Gene3D" id="1.10.10.2830">
    <property type="match status" value="1"/>
</dbReference>
<accession>A0A021VXB0</accession>
<dbReference type="RefSeq" id="WP_034222647.1">
    <property type="nucleotide sequence ID" value="NZ_AXCW01000022.1"/>
</dbReference>
<dbReference type="SMART" id="SM00470">
    <property type="entry name" value="ParB"/>
    <property type="match status" value="1"/>
</dbReference>
<proteinExistence type="inferred from homology"/>
<evidence type="ECO:0000313" key="4">
    <source>
        <dbReference type="EMBL" id="EYR64660.1"/>
    </source>
</evidence>
<evidence type="ECO:0000256" key="1">
    <source>
        <dbReference type="ARBA" id="ARBA00006295"/>
    </source>
</evidence>
<dbReference type="Proteomes" id="UP000019753">
    <property type="component" value="Unassembled WGS sequence"/>
</dbReference>
<dbReference type="InterPro" id="IPR004437">
    <property type="entry name" value="ParB/RepB/Spo0J"/>
</dbReference>
<dbReference type="InterPro" id="IPR003115">
    <property type="entry name" value="ParB_N"/>
</dbReference>
<dbReference type="SUPFAM" id="SSF109709">
    <property type="entry name" value="KorB DNA-binding domain-like"/>
    <property type="match status" value="1"/>
</dbReference>
<comment type="caution">
    <text evidence="4">The sequence shown here is derived from an EMBL/GenBank/DDBJ whole genome shotgun (WGS) entry which is preliminary data.</text>
</comment>
<dbReference type="OrthoDB" id="3176965at2"/>
<dbReference type="EMBL" id="AXCW01000022">
    <property type="protein sequence ID" value="EYR64660.1"/>
    <property type="molecule type" value="Genomic_DNA"/>
</dbReference>
<dbReference type="Gene3D" id="3.90.1530.30">
    <property type="match status" value="1"/>
</dbReference>
<reference evidence="4 5" key="1">
    <citation type="submission" date="2014-01" db="EMBL/GenBank/DDBJ databases">
        <title>Actinotalea ferrariae CF5-4.</title>
        <authorList>
            <person name="Chen F."/>
            <person name="Li Y."/>
            <person name="Wang G."/>
        </authorList>
    </citation>
    <scope>NUCLEOTIDE SEQUENCE [LARGE SCALE GENOMIC DNA]</scope>
    <source>
        <strain evidence="4 5">CF5-4</strain>
    </source>
</reference>
<evidence type="ECO:0000313" key="5">
    <source>
        <dbReference type="Proteomes" id="UP000019753"/>
    </source>
</evidence>
<dbReference type="PANTHER" id="PTHR33375">
    <property type="entry name" value="CHROMOSOME-PARTITIONING PROTEIN PARB-RELATED"/>
    <property type="match status" value="1"/>
</dbReference>
<dbReference type="AlphaFoldDB" id="A0A021VXB0"/>
<dbReference type="Pfam" id="PF02195">
    <property type="entry name" value="ParB_N"/>
    <property type="match status" value="1"/>
</dbReference>
<dbReference type="GO" id="GO:0005694">
    <property type="term" value="C:chromosome"/>
    <property type="evidence" value="ECO:0007669"/>
    <property type="project" value="TreeGrafter"/>
</dbReference>
<dbReference type="NCBIfam" id="TIGR00180">
    <property type="entry name" value="parB_part"/>
    <property type="match status" value="1"/>
</dbReference>
<dbReference type="InterPro" id="IPR050336">
    <property type="entry name" value="Chromosome_partition/occlusion"/>
</dbReference>
<dbReference type="SUPFAM" id="SSF110849">
    <property type="entry name" value="ParB/Sulfiredoxin"/>
    <property type="match status" value="1"/>
</dbReference>
<evidence type="ECO:0000256" key="2">
    <source>
        <dbReference type="ARBA" id="ARBA00022829"/>
    </source>
</evidence>
<dbReference type="InterPro" id="IPR041468">
    <property type="entry name" value="HTH_ParB/Spo0J"/>
</dbReference>
<feature type="domain" description="ParB-like N-terminal" evidence="3">
    <location>
        <begin position="6"/>
        <end position="96"/>
    </location>
</feature>
<name>A0A021VXB0_9CELL</name>
<dbReference type="GO" id="GO:0007059">
    <property type="term" value="P:chromosome segregation"/>
    <property type="evidence" value="ECO:0007669"/>
    <property type="project" value="UniProtKB-KW"/>
</dbReference>
<comment type="similarity">
    <text evidence="1">Belongs to the ParB family.</text>
</comment>
<dbReference type="GO" id="GO:0045881">
    <property type="term" value="P:positive regulation of sporulation resulting in formation of a cellular spore"/>
    <property type="evidence" value="ECO:0007669"/>
    <property type="project" value="TreeGrafter"/>
</dbReference>
<dbReference type="Pfam" id="PF17762">
    <property type="entry name" value="HTH_ParB"/>
    <property type="match status" value="1"/>
</dbReference>
<sequence length="238" mass="25756">MSTVIAQVAIERLHPHHSNIRRDLGDLTELAASIRAHGLLQPLVVTPLTGKRDGYEVLDGNRRLAAAKIAGARALPCLAARPGDEEHQVTVMLAAALHKQLSPLDLANAFKALRNRQMSVADIARRTGYSTTTVSSRLLLLTLPPEAQDRIRHKEITVADAERMARDLRDKATGSAIIGPKGTWFGPKHPLAMAVVERCEHIETRRMVGGAGCGQCWEEVIRAHERQAAAGGTEAVAS</sequence>
<dbReference type="GO" id="GO:0003677">
    <property type="term" value="F:DNA binding"/>
    <property type="evidence" value="ECO:0007669"/>
    <property type="project" value="InterPro"/>
</dbReference>
<dbReference type="InterPro" id="IPR036086">
    <property type="entry name" value="ParB/Sulfiredoxin_sf"/>
</dbReference>
<evidence type="ECO:0000259" key="3">
    <source>
        <dbReference type="SMART" id="SM00470"/>
    </source>
</evidence>
<organism evidence="4 5">
    <name type="scientific">Actinotalea ferrariae CF5-4</name>
    <dbReference type="NCBI Taxonomy" id="948458"/>
    <lineage>
        <taxon>Bacteria</taxon>
        <taxon>Bacillati</taxon>
        <taxon>Actinomycetota</taxon>
        <taxon>Actinomycetes</taxon>
        <taxon>Micrococcales</taxon>
        <taxon>Cellulomonadaceae</taxon>
        <taxon>Actinotalea</taxon>
    </lineage>
</organism>
<keyword evidence="2" id="KW-0159">Chromosome partition</keyword>
<protein>
    <recommendedName>
        <fullName evidence="3">ParB-like N-terminal domain-containing protein</fullName>
    </recommendedName>
</protein>
<gene>
    <name evidence="4" type="ORF">N866_07045</name>
</gene>